<dbReference type="OrthoDB" id="6626805at2"/>
<accession>A0A1X1DEJ8</accession>
<proteinExistence type="predicted"/>
<dbReference type="AlphaFoldDB" id="A0A1X1DEJ8"/>
<dbReference type="STRING" id="1076551.HA48_00885"/>
<organism evidence="2 3">
    <name type="scientific">Pantoea wallisii</name>
    <dbReference type="NCBI Taxonomy" id="1076551"/>
    <lineage>
        <taxon>Bacteria</taxon>
        <taxon>Pseudomonadati</taxon>
        <taxon>Pseudomonadota</taxon>
        <taxon>Gammaproteobacteria</taxon>
        <taxon>Enterobacterales</taxon>
        <taxon>Erwiniaceae</taxon>
        <taxon>Pantoea</taxon>
    </lineage>
</organism>
<evidence type="ECO:0000256" key="1">
    <source>
        <dbReference type="SAM" id="SignalP"/>
    </source>
</evidence>
<keyword evidence="1" id="KW-0732">Signal</keyword>
<reference evidence="2 3" key="1">
    <citation type="journal article" date="2017" name="Antonie Van Leeuwenhoek">
        <title>Phylogenomic resolution of the bacterial genus Pantoea and its relationship with Erwinia and Tatumella.</title>
        <authorList>
            <person name="Palmer M."/>
            <person name="Steenkamp E.T."/>
            <person name="Coetzee M.P."/>
            <person name="Chan W.Y."/>
            <person name="van Zyl E."/>
            <person name="De Maayer P."/>
            <person name="Coutinho T.A."/>
            <person name="Blom J."/>
            <person name="Smits T.H."/>
            <person name="Duffy B."/>
            <person name="Venter S.N."/>
        </authorList>
    </citation>
    <scope>NUCLEOTIDE SEQUENCE [LARGE SCALE GENOMIC DNA]</scope>
    <source>
        <strain evidence="2 3">LMG 26277</strain>
    </source>
</reference>
<evidence type="ECO:0000313" key="3">
    <source>
        <dbReference type="Proteomes" id="UP000193104"/>
    </source>
</evidence>
<dbReference type="EMBL" id="MLFS01000002">
    <property type="protein sequence ID" value="ORM75044.1"/>
    <property type="molecule type" value="Genomic_DNA"/>
</dbReference>
<sequence length="282" mass="31596">MKSTSYVVVMLLLPLTGTVLAAETACPPLSKNITSSNNWIMLGGSAKGAVRQVIAGEFGKDVNSQKRVLGQFDRCGDLMVADITYDKSEGNVVLSMEQHIARVQRGWVAEYAYQVKVVKAGKEEMVDNRQGTISWQIGQHGNIISASDKFTSMGREGFTDTTYRYDNHFRLEKSVARGSDTLTNGESHWRWNPQGLVVSASSARGKDSYSYDQQWRELRLNGTSTTPVSTLRSVDECQLWDEVGNCTLSYLRETEVFAKGTIERNLSSAYKYQYWDRPQAEN</sequence>
<keyword evidence="3" id="KW-1185">Reference proteome</keyword>
<comment type="caution">
    <text evidence="2">The sequence shown here is derived from an EMBL/GenBank/DDBJ whole genome shotgun (WGS) entry which is preliminary data.</text>
</comment>
<dbReference type="Proteomes" id="UP000193104">
    <property type="component" value="Unassembled WGS sequence"/>
</dbReference>
<feature type="chain" id="PRO_5012484892" evidence="1">
    <location>
        <begin position="22"/>
        <end position="282"/>
    </location>
</feature>
<gene>
    <name evidence="2" type="ORF">HA48_00885</name>
</gene>
<feature type="signal peptide" evidence="1">
    <location>
        <begin position="1"/>
        <end position="21"/>
    </location>
</feature>
<evidence type="ECO:0000313" key="2">
    <source>
        <dbReference type="EMBL" id="ORM75044.1"/>
    </source>
</evidence>
<name>A0A1X1DEJ8_9GAMM</name>
<protein>
    <submittedName>
        <fullName evidence="2">Uncharacterized protein</fullName>
    </submittedName>
</protein>